<gene>
    <name evidence="2" type="ORF">CAEBREN_06996</name>
</gene>
<name>G0MIZ0_CAEBE</name>
<protein>
    <recommendedName>
        <fullName evidence="4">DUF281 domain-containing protein</fullName>
    </recommendedName>
</protein>
<evidence type="ECO:0000313" key="2">
    <source>
        <dbReference type="EMBL" id="EGT31259.1"/>
    </source>
</evidence>
<dbReference type="AlphaFoldDB" id="G0MIZ0"/>
<keyword evidence="3" id="KW-1185">Reference proteome</keyword>
<dbReference type="FunCoup" id="G0MIZ0">
    <property type="interactions" value="374"/>
</dbReference>
<dbReference type="Proteomes" id="UP000008068">
    <property type="component" value="Unassembled WGS sequence"/>
</dbReference>
<dbReference type="InParanoid" id="G0MIZ0"/>
<evidence type="ECO:0000313" key="3">
    <source>
        <dbReference type="Proteomes" id="UP000008068"/>
    </source>
</evidence>
<accession>G0MIZ0</accession>
<feature type="chain" id="PRO_5003403147" description="DUF281 domain-containing protein" evidence="1">
    <location>
        <begin position="17"/>
        <end position="250"/>
    </location>
</feature>
<keyword evidence="1" id="KW-0732">Signal</keyword>
<sequence length="250" mass="27997">MPTYTLLILLLPVLQGCLVVRTHKCECPILALSSSNIAKNVGNHEFYQNVSGYPMATPVVKSEDCSVSMYCEGDYSLVAFDKEKATGPDTTFACNPTEQTWEVQALGQPPLGREVEFLGVGCYEIGTCDPEIPCQYKTFDKLSDLKDHFEYKAISQFYSYKAPVVTIDGCSLTMTCDGNYTLIHLDYLDIYSIDKASVSAQCLIGWLWRYPDMETSEFYGICVDLSSKRTTRTPPFATTTPQNKILSRLR</sequence>
<dbReference type="HOGENOM" id="CLU_1230870_0_0_1"/>
<evidence type="ECO:0000256" key="1">
    <source>
        <dbReference type="SAM" id="SignalP"/>
    </source>
</evidence>
<dbReference type="OrthoDB" id="5889170at2759"/>
<dbReference type="EMBL" id="GL379796">
    <property type="protein sequence ID" value="EGT31259.1"/>
    <property type="molecule type" value="Genomic_DNA"/>
</dbReference>
<evidence type="ECO:0008006" key="4">
    <source>
        <dbReference type="Google" id="ProtNLM"/>
    </source>
</evidence>
<dbReference type="eggNOG" id="ENOG502TJ3C">
    <property type="taxonomic scope" value="Eukaryota"/>
</dbReference>
<proteinExistence type="predicted"/>
<reference evidence="3" key="1">
    <citation type="submission" date="2011-07" db="EMBL/GenBank/DDBJ databases">
        <authorList>
            <consortium name="Caenorhabditis brenneri Sequencing and Analysis Consortium"/>
            <person name="Wilson R.K."/>
        </authorList>
    </citation>
    <scope>NUCLEOTIDE SEQUENCE [LARGE SCALE GENOMIC DNA]</scope>
    <source>
        <strain evidence="3">PB2801</strain>
    </source>
</reference>
<feature type="signal peptide" evidence="1">
    <location>
        <begin position="1"/>
        <end position="16"/>
    </location>
</feature>
<organism evidence="3">
    <name type="scientific">Caenorhabditis brenneri</name>
    <name type="common">Nematode worm</name>
    <dbReference type="NCBI Taxonomy" id="135651"/>
    <lineage>
        <taxon>Eukaryota</taxon>
        <taxon>Metazoa</taxon>
        <taxon>Ecdysozoa</taxon>
        <taxon>Nematoda</taxon>
        <taxon>Chromadorea</taxon>
        <taxon>Rhabditida</taxon>
        <taxon>Rhabditina</taxon>
        <taxon>Rhabditomorpha</taxon>
        <taxon>Rhabditoidea</taxon>
        <taxon>Rhabditidae</taxon>
        <taxon>Peloderinae</taxon>
        <taxon>Caenorhabditis</taxon>
    </lineage>
</organism>